<dbReference type="EMBL" id="CDSC02000109">
    <property type="protein sequence ID" value="SEH69462.1"/>
    <property type="molecule type" value="Genomic_DNA"/>
</dbReference>
<dbReference type="AlphaFoldDB" id="A0A1H6K800"/>
<organism evidence="1 2">
    <name type="scientific">Bathymodiolus azoricus thioautotrophic gill symbiont</name>
    <dbReference type="NCBI Taxonomy" id="235205"/>
    <lineage>
        <taxon>Bacteria</taxon>
        <taxon>Pseudomonadati</taxon>
        <taxon>Pseudomonadota</taxon>
        <taxon>Gammaproteobacteria</taxon>
        <taxon>sulfur-oxidizing symbionts</taxon>
    </lineage>
</organism>
<proteinExistence type="predicted"/>
<evidence type="ECO:0000313" key="2">
    <source>
        <dbReference type="Proteomes" id="UP000198988"/>
    </source>
</evidence>
<evidence type="ECO:0000313" key="1">
    <source>
        <dbReference type="EMBL" id="SEH69462.1"/>
    </source>
</evidence>
<protein>
    <submittedName>
        <fullName evidence="1">Uncharacterized protein</fullName>
    </submittedName>
</protein>
<dbReference type="Proteomes" id="UP000198988">
    <property type="component" value="Unassembled WGS sequence"/>
</dbReference>
<sequence>MPYINGICILNSFQRHISSMLKLVIMFKTKNTIFLNCNFWMI</sequence>
<gene>
    <name evidence="1" type="ORF">BAZSYMA_ACONTIG16246_0</name>
</gene>
<accession>A0A1H6K800</accession>
<name>A0A1H6K800_9GAMM</name>
<reference evidence="2" key="1">
    <citation type="submission" date="2016-06" db="EMBL/GenBank/DDBJ databases">
        <authorList>
            <person name="Petersen J."/>
            <person name="Sayavedra L."/>
        </authorList>
    </citation>
    <scope>NUCLEOTIDE SEQUENCE [LARGE SCALE GENOMIC DNA]</scope>
    <source>
        <strain evidence="2">BazSymA</strain>
    </source>
</reference>